<comment type="similarity">
    <text evidence="9">Belongs to the MntA antitoxin family.</text>
</comment>
<gene>
    <name evidence="11" type="ORF">SAMN04488243_14210</name>
</gene>
<dbReference type="STRING" id="482827.SAMN04488243_14210"/>
<evidence type="ECO:0000259" key="10">
    <source>
        <dbReference type="Pfam" id="PF01909"/>
    </source>
</evidence>
<dbReference type="InterPro" id="IPR052038">
    <property type="entry name" value="Type-VII_TA_antitoxin"/>
</dbReference>
<keyword evidence="8" id="KW-0460">Magnesium</keyword>
<dbReference type="GO" id="GO:0016779">
    <property type="term" value="F:nucleotidyltransferase activity"/>
    <property type="evidence" value="ECO:0007669"/>
    <property type="project" value="UniProtKB-KW"/>
</dbReference>
<organism evidence="11 12">
    <name type="scientific">Thermus arciformis</name>
    <dbReference type="NCBI Taxonomy" id="482827"/>
    <lineage>
        <taxon>Bacteria</taxon>
        <taxon>Thermotogati</taxon>
        <taxon>Deinococcota</taxon>
        <taxon>Deinococci</taxon>
        <taxon>Thermales</taxon>
        <taxon>Thermaceae</taxon>
        <taxon>Thermus</taxon>
    </lineage>
</organism>
<name>A0A1G7K8I8_9DEIN</name>
<proteinExistence type="inferred from homology"/>
<evidence type="ECO:0000256" key="3">
    <source>
        <dbReference type="ARBA" id="ARBA00022679"/>
    </source>
</evidence>
<reference evidence="12" key="1">
    <citation type="submission" date="2016-10" db="EMBL/GenBank/DDBJ databases">
        <authorList>
            <person name="Varghese N."/>
            <person name="Submissions S."/>
        </authorList>
    </citation>
    <scope>NUCLEOTIDE SEQUENCE [LARGE SCALE GENOMIC DNA]</scope>
    <source>
        <strain evidence="12">CGMCC 1.6992</strain>
    </source>
</reference>
<evidence type="ECO:0000256" key="8">
    <source>
        <dbReference type="ARBA" id="ARBA00022842"/>
    </source>
</evidence>
<evidence type="ECO:0000256" key="5">
    <source>
        <dbReference type="ARBA" id="ARBA00022723"/>
    </source>
</evidence>
<evidence type="ECO:0000256" key="2">
    <source>
        <dbReference type="ARBA" id="ARBA00022649"/>
    </source>
</evidence>
<keyword evidence="6" id="KW-0547">Nucleotide-binding</keyword>
<keyword evidence="7" id="KW-0067">ATP-binding</keyword>
<dbReference type="RefSeq" id="WP_093008486.1">
    <property type="nucleotide sequence ID" value="NZ_FNBC01000042.1"/>
</dbReference>
<sequence length="95" mass="10538">MDLEALRTRREAILSLCARHGAVRVRVFGSVARGEARGDSDLDLLVVFEEGRTLLDHARLKLALEGLLGVRVDVVSERGLAPRLREQVLREAIPL</sequence>
<accession>A0A1G7K8I8</accession>
<dbReference type="Proteomes" id="UP000199446">
    <property type="component" value="Unassembled WGS sequence"/>
</dbReference>
<dbReference type="InterPro" id="IPR002934">
    <property type="entry name" value="Polymerase_NTP_transf_dom"/>
</dbReference>
<evidence type="ECO:0000256" key="9">
    <source>
        <dbReference type="ARBA" id="ARBA00038276"/>
    </source>
</evidence>
<keyword evidence="4" id="KW-0548">Nucleotidyltransferase</keyword>
<protein>
    <recommendedName>
        <fullName evidence="10">Polymerase nucleotidyl transferase domain-containing protein</fullName>
    </recommendedName>
</protein>
<evidence type="ECO:0000256" key="6">
    <source>
        <dbReference type="ARBA" id="ARBA00022741"/>
    </source>
</evidence>
<keyword evidence="3" id="KW-0808">Transferase</keyword>
<dbReference type="GO" id="GO:0005524">
    <property type="term" value="F:ATP binding"/>
    <property type="evidence" value="ECO:0007669"/>
    <property type="project" value="UniProtKB-KW"/>
</dbReference>
<dbReference type="SUPFAM" id="SSF81301">
    <property type="entry name" value="Nucleotidyltransferase"/>
    <property type="match status" value="1"/>
</dbReference>
<dbReference type="GO" id="GO:0046872">
    <property type="term" value="F:metal ion binding"/>
    <property type="evidence" value="ECO:0007669"/>
    <property type="project" value="UniProtKB-KW"/>
</dbReference>
<comment type="cofactor">
    <cofactor evidence="1">
        <name>Mg(2+)</name>
        <dbReference type="ChEBI" id="CHEBI:18420"/>
    </cofactor>
</comment>
<evidence type="ECO:0000256" key="7">
    <source>
        <dbReference type="ARBA" id="ARBA00022840"/>
    </source>
</evidence>
<evidence type="ECO:0000256" key="4">
    <source>
        <dbReference type="ARBA" id="ARBA00022695"/>
    </source>
</evidence>
<feature type="domain" description="Polymerase nucleotidyl transferase" evidence="10">
    <location>
        <begin position="11"/>
        <end position="92"/>
    </location>
</feature>
<evidence type="ECO:0000313" key="12">
    <source>
        <dbReference type="Proteomes" id="UP000199446"/>
    </source>
</evidence>
<dbReference type="InterPro" id="IPR043519">
    <property type="entry name" value="NT_sf"/>
</dbReference>
<dbReference type="Pfam" id="PF01909">
    <property type="entry name" value="NTP_transf_2"/>
    <property type="match status" value="1"/>
</dbReference>
<dbReference type="PANTHER" id="PTHR33571">
    <property type="entry name" value="SSL8005 PROTEIN"/>
    <property type="match status" value="1"/>
</dbReference>
<dbReference type="PANTHER" id="PTHR33571:SF12">
    <property type="entry name" value="BSL3053 PROTEIN"/>
    <property type="match status" value="1"/>
</dbReference>
<keyword evidence="5" id="KW-0479">Metal-binding</keyword>
<keyword evidence="2" id="KW-1277">Toxin-antitoxin system</keyword>
<dbReference type="Gene3D" id="3.30.460.10">
    <property type="entry name" value="Beta Polymerase, domain 2"/>
    <property type="match status" value="1"/>
</dbReference>
<dbReference type="AlphaFoldDB" id="A0A1G7K8I8"/>
<evidence type="ECO:0000256" key="1">
    <source>
        <dbReference type="ARBA" id="ARBA00001946"/>
    </source>
</evidence>
<dbReference type="EMBL" id="FNBC01000042">
    <property type="protein sequence ID" value="SDF33485.1"/>
    <property type="molecule type" value="Genomic_DNA"/>
</dbReference>
<dbReference type="OrthoDB" id="9809668at2"/>
<evidence type="ECO:0000313" key="11">
    <source>
        <dbReference type="EMBL" id="SDF33485.1"/>
    </source>
</evidence>
<keyword evidence="12" id="KW-1185">Reference proteome</keyword>
<dbReference type="CDD" id="cd05403">
    <property type="entry name" value="NT_KNTase_like"/>
    <property type="match status" value="1"/>
</dbReference>